<evidence type="ECO:0000256" key="1">
    <source>
        <dbReference type="SAM" id="SignalP"/>
    </source>
</evidence>
<feature type="chain" id="PRO_5034024706" evidence="1">
    <location>
        <begin position="24"/>
        <end position="235"/>
    </location>
</feature>
<feature type="signal peptide" evidence="1">
    <location>
        <begin position="1"/>
        <end position="23"/>
    </location>
</feature>
<gene>
    <name evidence="2" type="ORF">JR316_009587</name>
</gene>
<accession>A0A8H7XSI9</accession>
<dbReference type="AlphaFoldDB" id="A0A8H7XSI9"/>
<comment type="caution">
    <text evidence="2">The sequence shown here is derived from an EMBL/GenBank/DDBJ whole genome shotgun (WGS) entry which is preliminary data.</text>
</comment>
<name>A0A8H7XSI9_PSICU</name>
<keyword evidence="1" id="KW-0732">Signal</keyword>
<reference evidence="2" key="1">
    <citation type="submission" date="2021-02" db="EMBL/GenBank/DDBJ databases">
        <title>Psilocybe cubensis genome.</title>
        <authorList>
            <person name="Mckernan K.J."/>
            <person name="Crawford S."/>
            <person name="Trippe A."/>
            <person name="Kane L.T."/>
            <person name="Mclaughlin S."/>
        </authorList>
    </citation>
    <scope>NUCLEOTIDE SEQUENCE [LARGE SCALE GENOMIC DNA]</scope>
    <source>
        <strain evidence="2">MGC-MH-2018</strain>
    </source>
</reference>
<dbReference type="EMBL" id="JAFIQS010000009">
    <property type="protein sequence ID" value="KAG5165998.1"/>
    <property type="molecule type" value="Genomic_DNA"/>
</dbReference>
<proteinExistence type="predicted"/>
<evidence type="ECO:0000313" key="2">
    <source>
        <dbReference type="EMBL" id="KAG5165998.1"/>
    </source>
</evidence>
<organism evidence="2">
    <name type="scientific">Psilocybe cubensis</name>
    <name type="common">Psychedelic mushroom</name>
    <name type="synonym">Stropharia cubensis</name>
    <dbReference type="NCBI Taxonomy" id="181762"/>
    <lineage>
        <taxon>Eukaryota</taxon>
        <taxon>Fungi</taxon>
        <taxon>Dikarya</taxon>
        <taxon>Basidiomycota</taxon>
        <taxon>Agaricomycotina</taxon>
        <taxon>Agaricomycetes</taxon>
        <taxon>Agaricomycetidae</taxon>
        <taxon>Agaricales</taxon>
        <taxon>Agaricineae</taxon>
        <taxon>Strophariaceae</taxon>
        <taxon>Psilocybe</taxon>
    </lineage>
</organism>
<sequence>MSYSTTTLLLVLAYVSFSTSAAAISTATLVETPPINNTLYIISNAERPSLRLPGLTPVGFKRSRNCLPNVLAPLDIGLIVSCPYDARTGLCAETVETIGPTAKKLGVEVNATCVAGQDADDDCLYNLISGFGKKSTKAVLIVWDILDFDGLFESLDIDDSTPEADDSDDDTPHFDLLSKVVQNEVTSVVSQGCAGLDGQAPGSFRRSLRAARGYSKKIQKKERILSRVVGKSGQV</sequence>
<protein>
    <submittedName>
        <fullName evidence="2">Uncharacterized protein</fullName>
    </submittedName>
</protein>